<reference evidence="1" key="1">
    <citation type="journal article" date="2014" name="Front. Microbiol.">
        <title>High frequency of phylogenetically diverse reductive dehalogenase-homologous genes in deep subseafloor sedimentary metagenomes.</title>
        <authorList>
            <person name="Kawai M."/>
            <person name="Futagami T."/>
            <person name="Toyoda A."/>
            <person name="Takaki Y."/>
            <person name="Nishi S."/>
            <person name="Hori S."/>
            <person name="Arai W."/>
            <person name="Tsubouchi T."/>
            <person name="Morono Y."/>
            <person name="Uchiyama I."/>
            <person name="Ito T."/>
            <person name="Fujiyama A."/>
            <person name="Inagaki F."/>
            <person name="Takami H."/>
        </authorList>
    </citation>
    <scope>NUCLEOTIDE SEQUENCE</scope>
    <source>
        <strain evidence="1">Expedition CK06-06</strain>
    </source>
</reference>
<proteinExistence type="predicted"/>
<name>X1SVZ6_9ZZZZ</name>
<organism evidence="1">
    <name type="scientific">marine sediment metagenome</name>
    <dbReference type="NCBI Taxonomy" id="412755"/>
    <lineage>
        <taxon>unclassified sequences</taxon>
        <taxon>metagenomes</taxon>
        <taxon>ecological metagenomes</taxon>
    </lineage>
</organism>
<accession>X1SVZ6</accession>
<dbReference type="AlphaFoldDB" id="X1SVZ6"/>
<protein>
    <submittedName>
        <fullName evidence="1">Uncharacterized protein</fullName>
    </submittedName>
</protein>
<evidence type="ECO:0000313" key="1">
    <source>
        <dbReference type="EMBL" id="GAI79490.1"/>
    </source>
</evidence>
<sequence>PNCKAQFHAVIADDLTEVMCHSCKSKVEVADLTVTTVETLCNACGTATDDPKITLTCQDCGHHMKPIDLLGGTGLAYYPKKKDE</sequence>
<dbReference type="EMBL" id="BARW01006694">
    <property type="protein sequence ID" value="GAI79490.1"/>
    <property type="molecule type" value="Genomic_DNA"/>
</dbReference>
<feature type="non-terminal residue" evidence="1">
    <location>
        <position position="1"/>
    </location>
</feature>
<gene>
    <name evidence="1" type="ORF">S12H4_14060</name>
</gene>
<comment type="caution">
    <text evidence="1">The sequence shown here is derived from an EMBL/GenBank/DDBJ whole genome shotgun (WGS) entry which is preliminary data.</text>
</comment>